<comment type="subcellular location">
    <subcellularLocation>
        <location evidence="1">Cell membrane</location>
        <topology evidence="1">Single-pass type I membrane protein</topology>
    </subcellularLocation>
</comment>
<evidence type="ECO:0000256" key="11">
    <source>
        <dbReference type="ARBA" id="ARBA00023180"/>
    </source>
</evidence>
<dbReference type="GO" id="GO:0005886">
    <property type="term" value="C:plasma membrane"/>
    <property type="evidence" value="ECO:0007669"/>
    <property type="project" value="UniProtKB-SubCell"/>
</dbReference>
<dbReference type="PANTHER" id="PTHR20859">
    <property type="entry name" value="INTERFERON/INTERLEUKIN RECEPTOR"/>
    <property type="match status" value="1"/>
</dbReference>
<dbReference type="FunFam" id="2.60.40.10:FF:000909">
    <property type="entry name" value="Interferon alpha/beta receptor 2"/>
    <property type="match status" value="1"/>
</dbReference>
<keyword evidence="4" id="KW-0597">Phosphoprotein</keyword>
<keyword evidence="9" id="KW-1015">Disulfide bond</keyword>
<evidence type="ECO:0000256" key="16">
    <source>
        <dbReference type="SAM" id="Phobius"/>
    </source>
</evidence>
<dbReference type="GeneID" id="109373246"/>
<evidence type="ECO:0000313" key="18">
    <source>
        <dbReference type="Proteomes" id="UP000694851"/>
    </source>
</evidence>
<dbReference type="InterPro" id="IPR015373">
    <property type="entry name" value="Interferon/interleukin_rcp_dom"/>
</dbReference>
<keyword evidence="8 16" id="KW-0472">Membrane</keyword>
<evidence type="ECO:0000256" key="4">
    <source>
        <dbReference type="ARBA" id="ARBA00022553"/>
    </source>
</evidence>
<name>A0A8B7Q3S8_HIPAR</name>
<dbReference type="InterPro" id="IPR050650">
    <property type="entry name" value="Type-II_Cytokine-TF_Rcpt"/>
</dbReference>
<comment type="function">
    <text evidence="12">Together with IFNAR1, forms the heterodimeric receptor for type I interferons (including interferons alpha, beta, epsilon, omega and kappa). Type I interferon binding activates the JAK-STAT signaling cascade, resulting in transcriptional activation or repression of interferon-regulated genes that encode the effectors of the interferon response. Mechanistically, type I interferon-binding brings the IFNAR1 and IFNAR2 subunits into close proximity with one another, driving their associated Janus kinases (JAKs) (TYK2 bound to IFNAR1 and JAK1 bound to IFNAR2) to cross-phosphorylate one another. The activated kinases phosphorylate specific tyrosine residues on the intracellular domains of IFNAR1 and IFNAR2, forming docking sites for the STAT transcription factors (STAT1, STAT2 and STAT). STAT proteins are then phosphorylated by the JAKs, promoting their translocation into the nucleus to regulate expression of interferon-regulated genes.</text>
</comment>
<evidence type="ECO:0000256" key="10">
    <source>
        <dbReference type="ARBA" id="ARBA00023170"/>
    </source>
</evidence>
<evidence type="ECO:0000256" key="6">
    <source>
        <dbReference type="ARBA" id="ARBA00022729"/>
    </source>
</evidence>
<evidence type="ECO:0000256" key="7">
    <source>
        <dbReference type="ARBA" id="ARBA00022989"/>
    </source>
</evidence>
<dbReference type="CTD" id="3455"/>
<feature type="region of interest" description="Disordered" evidence="15">
    <location>
        <begin position="400"/>
        <end position="441"/>
    </location>
</feature>
<evidence type="ECO:0000256" key="14">
    <source>
        <dbReference type="ARBA" id="ARBA00076545"/>
    </source>
</evidence>
<dbReference type="SUPFAM" id="SSF49265">
    <property type="entry name" value="Fibronectin type III"/>
    <property type="match status" value="2"/>
</dbReference>
<keyword evidence="10 19" id="KW-0675">Receptor</keyword>
<dbReference type="GO" id="GO:0005615">
    <property type="term" value="C:extracellular space"/>
    <property type="evidence" value="ECO:0007669"/>
    <property type="project" value="UniProtKB-ARBA"/>
</dbReference>
<evidence type="ECO:0000256" key="5">
    <source>
        <dbReference type="ARBA" id="ARBA00022692"/>
    </source>
</evidence>
<dbReference type="OrthoDB" id="8947665at2759"/>
<organism evidence="18 19">
    <name type="scientific">Hipposideros armiger</name>
    <name type="common">Great Himalayan leaf-nosed bat</name>
    <dbReference type="NCBI Taxonomy" id="186990"/>
    <lineage>
        <taxon>Eukaryota</taxon>
        <taxon>Metazoa</taxon>
        <taxon>Chordata</taxon>
        <taxon>Craniata</taxon>
        <taxon>Vertebrata</taxon>
        <taxon>Euteleostomi</taxon>
        <taxon>Mammalia</taxon>
        <taxon>Eutheria</taxon>
        <taxon>Laurasiatheria</taxon>
        <taxon>Chiroptera</taxon>
        <taxon>Yinpterochiroptera</taxon>
        <taxon>Rhinolophoidea</taxon>
        <taxon>Hipposideridae</taxon>
        <taxon>Hipposideros</taxon>
    </lineage>
</organism>
<keyword evidence="3" id="KW-1003">Cell membrane</keyword>
<dbReference type="Pfam" id="PF09294">
    <property type="entry name" value="Interfer-bind"/>
    <property type="match status" value="1"/>
</dbReference>
<evidence type="ECO:0000256" key="9">
    <source>
        <dbReference type="ARBA" id="ARBA00023157"/>
    </source>
</evidence>
<gene>
    <name evidence="19" type="primary">IFNAR2</name>
</gene>
<feature type="compositionally biased region" description="Acidic residues" evidence="15">
    <location>
        <begin position="293"/>
        <end position="306"/>
    </location>
</feature>
<evidence type="ECO:0000259" key="17">
    <source>
        <dbReference type="Pfam" id="PF09294"/>
    </source>
</evidence>
<evidence type="ECO:0000256" key="15">
    <source>
        <dbReference type="SAM" id="MobiDB-lite"/>
    </source>
</evidence>
<dbReference type="InterPro" id="IPR036116">
    <property type="entry name" value="FN3_sf"/>
</dbReference>
<evidence type="ECO:0000256" key="13">
    <source>
        <dbReference type="ARBA" id="ARBA00068670"/>
    </source>
</evidence>
<proteinExistence type="inferred from homology"/>
<evidence type="ECO:0000313" key="19">
    <source>
        <dbReference type="RefSeq" id="XP_019482507.1"/>
    </source>
</evidence>
<dbReference type="RefSeq" id="XP_019482507.1">
    <property type="nucleotide sequence ID" value="XM_019626962.1"/>
</dbReference>
<keyword evidence="6" id="KW-0732">Signal</keyword>
<feature type="transmembrane region" description="Helical" evidence="16">
    <location>
        <begin position="172"/>
        <end position="192"/>
    </location>
</feature>
<evidence type="ECO:0000256" key="12">
    <source>
        <dbReference type="ARBA" id="ARBA00057968"/>
    </source>
</evidence>
<dbReference type="AlphaFoldDB" id="A0A8B7Q3S8"/>
<comment type="similarity">
    <text evidence="2">Belongs to the type II cytokine receptor family.</text>
</comment>
<evidence type="ECO:0000256" key="3">
    <source>
        <dbReference type="ARBA" id="ARBA00022475"/>
    </source>
</evidence>
<keyword evidence="11" id="KW-0325">Glycoprotein</keyword>
<keyword evidence="18" id="KW-1185">Reference proteome</keyword>
<evidence type="ECO:0000256" key="2">
    <source>
        <dbReference type="ARBA" id="ARBA00005399"/>
    </source>
</evidence>
<dbReference type="GO" id="GO:0042018">
    <property type="term" value="F:interleukin-22 receptor activity"/>
    <property type="evidence" value="ECO:0007669"/>
    <property type="project" value="TreeGrafter"/>
</dbReference>
<accession>A0A8B7Q3S8</accession>
<dbReference type="InterPro" id="IPR013783">
    <property type="entry name" value="Ig-like_fold"/>
</dbReference>
<dbReference type="PANTHER" id="PTHR20859:SF84">
    <property type="entry name" value="INTERFERON ALPHA_BETA RECEPTOR 2"/>
    <property type="match status" value="1"/>
</dbReference>
<feature type="compositionally biased region" description="Acidic residues" evidence="15">
    <location>
        <begin position="245"/>
        <end position="255"/>
    </location>
</feature>
<protein>
    <recommendedName>
        <fullName evidence="13">Interferon alpha/beta receptor 2</fullName>
    </recommendedName>
    <alternativeName>
        <fullName evidence="14">Type I interferon receptor 2</fullName>
    </alternativeName>
</protein>
<reference evidence="19" key="1">
    <citation type="submission" date="2025-08" db="UniProtKB">
        <authorList>
            <consortium name="RefSeq"/>
        </authorList>
    </citation>
    <scope>IDENTIFICATION</scope>
    <source>
        <tissue evidence="19">Muscle</tissue>
    </source>
</reference>
<dbReference type="Gene3D" id="2.60.40.10">
    <property type="entry name" value="Immunoglobulins"/>
    <property type="match status" value="2"/>
</dbReference>
<dbReference type="GO" id="GO:0004905">
    <property type="term" value="F:type I interferon receptor activity"/>
    <property type="evidence" value="ECO:0007669"/>
    <property type="project" value="TreeGrafter"/>
</dbReference>
<evidence type="ECO:0000256" key="1">
    <source>
        <dbReference type="ARBA" id="ARBA00004251"/>
    </source>
</evidence>
<feature type="region of interest" description="Disordered" evidence="15">
    <location>
        <begin position="245"/>
        <end position="266"/>
    </location>
</feature>
<evidence type="ECO:0000256" key="8">
    <source>
        <dbReference type="ARBA" id="ARBA00023136"/>
    </source>
</evidence>
<keyword evidence="5 16" id="KW-0812">Transmembrane</keyword>
<dbReference type="Proteomes" id="UP000694851">
    <property type="component" value="Unplaced"/>
</dbReference>
<feature type="domain" description="Interferon/interleukin receptor" evidence="17">
    <location>
        <begin position="55"/>
        <end position="157"/>
    </location>
</feature>
<sequence length="441" mass="48507">MKAVKDCANITGSFCDLTDVWENMSENYIPRLVGSRGNATLVNCSGSIFPPLNMSLEPPNFEIIRFTDHIKVRVKFPPDIPKILRGEELHFYLSLVIEEESGEIVKKHKLQMNAKTITENFTYVIDNLIPNTSYCVSVYFEPTDLGKTMKSPPKCTLLPPGEESESSDSAKIGGLVTTFLIVAVFVSTIILLRQIGCICLTNKLPKVLNFYNFSAWVFPERPPLEAAAVLEVIHVNRKKKVWDYNYDDDESDSDNEAAPRTSAGGYTMHGLTGRPLCPASASSATLEDCSNLDAEETDVPEAEAESESLMAPGPGPWQPECTSEAYKGRGTLLEEPFSEEDSSSMEGSEDRIIFNVDLNSVCVRVFSDDLEAPPVLSLPEDNTQLQDPNEMETNLLVASGGGTQPSFPGPSVECLWPEDSLSEKSDTSESDVNIGDGYIMR</sequence>
<feature type="region of interest" description="Disordered" evidence="15">
    <location>
        <begin position="287"/>
        <end position="319"/>
    </location>
</feature>
<keyword evidence="7 16" id="KW-1133">Transmembrane helix</keyword>